<gene>
    <name evidence="1" type="ORF">RJ641_018493</name>
</gene>
<evidence type="ECO:0000313" key="1">
    <source>
        <dbReference type="EMBL" id="KAK6917742.1"/>
    </source>
</evidence>
<keyword evidence="2" id="KW-1185">Reference proteome</keyword>
<reference evidence="1 2" key="1">
    <citation type="submission" date="2023-12" db="EMBL/GenBank/DDBJ databases">
        <title>A high-quality genome assembly for Dillenia turbinata (Dilleniales).</title>
        <authorList>
            <person name="Chanderbali A."/>
        </authorList>
    </citation>
    <scope>NUCLEOTIDE SEQUENCE [LARGE SCALE GENOMIC DNA]</scope>
    <source>
        <strain evidence="1">LSX21</strain>
        <tissue evidence="1">Leaf</tissue>
    </source>
</reference>
<comment type="caution">
    <text evidence="1">The sequence shown here is derived from an EMBL/GenBank/DDBJ whole genome shotgun (WGS) entry which is preliminary data.</text>
</comment>
<evidence type="ECO:0000313" key="2">
    <source>
        <dbReference type="Proteomes" id="UP001370490"/>
    </source>
</evidence>
<dbReference type="Proteomes" id="UP001370490">
    <property type="component" value="Unassembled WGS sequence"/>
</dbReference>
<dbReference type="AlphaFoldDB" id="A0AAN8UYH7"/>
<dbReference type="EMBL" id="JBAMMX010000023">
    <property type="protein sequence ID" value="KAK6917742.1"/>
    <property type="molecule type" value="Genomic_DNA"/>
</dbReference>
<protein>
    <submittedName>
        <fullName evidence="1">Uncharacterized protein</fullName>
    </submittedName>
</protein>
<name>A0AAN8UYH7_9MAGN</name>
<organism evidence="1 2">
    <name type="scientific">Dillenia turbinata</name>
    <dbReference type="NCBI Taxonomy" id="194707"/>
    <lineage>
        <taxon>Eukaryota</taxon>
        <taxon>Viridiplantae</taxon>
        <taxon>Streptophyta</taxon>
        <taxon>Embryophyta</taxon>
        <taxon>Tracheophyta</taxon>
        <taxon>Spermatophyta</taxon>
        <taxon>Magnoliopsida</taxon>
        <taxon>eudicotyledons</taxon>
        <taxon>Gunneridae</taxon>
        <taxon>Pentapetalae</taxon>
        <taxon>Dilleniales</taxon>
        <taxon>Dilleniaceae</taxon>
        <taxon>Dillenia</taxon>
    </lineage>
</organism>
<proteinExistence type="predicted"/>
<accession>A0AAN8UYH7</accession>
<sequence>MKRPQNGVLGFVFLTLCSGSSETNCHHIGCTRPK</sequence>